<reference evidence="2" key="1">
    <citation type="submission" date="2020-08" db="EMBL/GenBank/DDBJ databases">
        <title>Multicomponent nature underlies the extraordinary mechanical properties of spider dragline silk.</title>
        <authorList>
            <person name="Kono N."/>
            <person name="Nakamura H."/>
            <person name="Mori M."/>
            <person name="Yoshida Y."/>
            <person name="Ohtoshi R."/>
            <person name="Malay A.D."/>
            <person name="Moran D.A.P."/>
            <person name="Tomita M."/>
            <person name="Numata K."/>
            <person name="Arakawa K."/>
        </authorList>
    </citation>
    <scope>NUCLEOTIDE SEQUENCE</scope>
</reference>
<name>A0A8X6RJK2_TRICX</name>
<evidence type="ECO:0000313" key="3">
    <source>
        <dbReference type="Proteomes" id="UP000887159"/>
    </source>
</evidence>
<dbReference type="AlphaFoldDB" id="A0A8X6RJK2"/>
<protein>
    <submittedName>
        <fullName evidence="2">Uncharacterized protein</fullName>
    </submittedName>
</protein>
<accession>A0A8X6RJK2</accession>
<evidence type="ECO:0000313" key="2">
    <source>
        <dbReference type="EMBL" id="GFX96491.1"/>
    </source>
</evidence>
<keyword evidence="1" id="KW-1133">Transmembrane helix</keyword>
<evidence type="ECO:0000256" key="1">
    <source>
        <dbReference type="SAM" id="Phobius"/>
    </source>
</evidence>
<dbReference type="EMBL" id="BMAU01021192">
    <property type="protein sequence ID" value="GFX96491.1"/>
    <property type="molecule type" value="Genomic_DNA"/>
</dbReference>
<keyword evidence="1" id="KW-0812">Transmembrane</keyword>
<feature type="transmembrane region" description="Helical" evidence="1">
    <location>
        <begin position="40"/>
        <end position="59"/>
    </location>
</feature>
<gene>
    <name evidence="2" type="ORF">TNCV_1441651</name>
</gene>
<proteinExistence type="predicted"/>
<keyword evidence="3" id="KW-1185">Reference proteome</keyword>
<organism evidence="2 3">
    <name type="scientific">Trichonephila clavipes</name>
    <name type="common">Golden silk orbweaver</name>
    <name type="synonym">Nephila clavipes</name>
    <dbReference type="NCBI Taxonomy" id="2585209"/>
    <lineage>
        <taxon>Eukaryota</taxon>
        <taxon>Metazoa</taxon>
        <taxon>Ecdysozoa</taxon>
        <taxon>Arthropoda</taxon>
        <taxon>Chelicerata</taxon>
        <taxon>Arachnida</taxon>
        <taxon>Araneae</taxon>
        <taxon>Araneomorphae</taxon>
        <taxon>Entelegynae</taxon>
        <taxon>Araneoidea</taxon>
        <taxon>Nephilidae</taxon>
        <taxon>Trichonephila</taxon>
    </lineage>
</organism>
<feature type="transmembrane region" description="Helical" evidence="1">
    <location>
        <begin position="66"/>
        <end position="83"/>
    </location>
</feature>
<dbReference type="Proteomes" id="UP000887159">
    <property type="component" value="Unassembled WGS sequence"/>
</dbReference>
<sequence length="92" mass="9912">MPLNPMLPCDENCKSQTLSLKPISICLRKNLIYGGNSPPGGVACLQLFLQAAAFFVATLALRPNLFYAHISACSFLFVLPFSANGPSHMHSS</sequence>
<keyword evidence="1" id="KW-0472">Membrane</keyword>
<comment type="caution">
    <text evidence="2">The sequence shown here is derived from an EMBL/GenBank/DDBJ whole genome shotgun (WGS) entry which is preliminary data.</text>
</comment>